<accession>A0A8R1Y4S8</accession>
<reference evidence="2" key="1">
    <citation type="submission" date="2013-10" db="EMBL/GenBank/DDBJ databases">
        <title>Genome sequencing of Onchocerca volvulus.</title>
        <authorList>
            <person name="Cotton J."/>
            <person name="Tsai J."/>
            <person name="Stanley E."/>
            <person name="Tracey A."/>
            <person name="Holroyd N."/>
            <person name="Lustigman S."/>
            <person name="Berriman M."/>
        </authorList>
    </citation>
    <scope>NUCLEOTIDE SEQUENCE</scope>
</reference>
<evidence type="ECO:0000313" key="1">
    <source>
        <dbReference type="EnsemblMetazoa" id="OVOC8666.1"/>
    </source>
</evidence>
<dbReference type="Proteomes" id="UP000024404">
    <property type="component" value="Unassembled WGS sequence"/>
</dbReference>
<keyword evidence="2" id="KW-1185">Reference proteome</keyword>
<dbReference type="EMBL" id="CMVM020000249">
    <property type="status" value="NOT_ANNOTATED_CDS"/>
    <property type="molecule type" value="Genomic_DNA"/>
</dbReference>
<evidence type="ECO:0000313" key="2">
    <source>
        <dbReference type="Proteomes" id="UP000024404"/>
    </source>
</evidence>
<protein>
    <submittedName>
        <fullName evidence="1">Uncharacterized protein</fullName>
    </submittedName>
</protein>
<sequence>MGHLQIFGISFVRDPRVVFVQRFEISKVLPLGSSCLVLPCALRVEDLQKGRVVFQVRWCGFCMKQISKYDEMHKRQVKHLDLSFS</sequence>
<organism evidence="1 2">
    <name type="scientific">Onchocerca volvulus</name>
    <dbReference type="NCBI Taxonomy" id="6282"/>
    <lineage>
        <taxon>Eukaryota</taxon>
        <taxon>Metazoa</taxon>
        <taxon>Ecdysozoa</taxon>
        <taxon>Nematoda</taxon>
        <taxon>Chromadorea</taxon>
        <taxon>Rhabditida</taxon>
        <taxon>Spirurina</taxon>
        <taxon>Spiruromorpha</taxon>
        <taxon>Filarioidea</taxon>
        <taxon>Onchocercidae</taxon>
        <taxon>Onchocerca</taxon>
    </lineage>
</organism>
<dbReference type="AlphaFoldDB" id="A0A8R1Y4S8"/>
<reference evidence="1" key="2">
    <citation type="submission" date="2022-06" db="UniProtKB">
        <authorList>
            <consortium name="EnsemblMetazoa"/>
        </authorList>
    </citation>
    <scope>IDENTIFICATION</scope>
</reference>
<proteinExistence type="predicted"/>
<name>A0A8R1Y4S8_ONCVO</name>
<dbReference type="EnsemblMetazoa" id="OVOC8666.1">
    <property type="protein sequence ID" value="OVOC8666.1"/>
    <property type="gene ID" value="WBGene00245475"/>
</dbReference>